<evidence type="ECO:0000313" key="2">
    <source>
        <dbReference type="EMBL" id="CAB3878021.1"/>
    </source>
</evidence>
<evidence type="ECO:0000313" key="3">
    <source>
        <dbReference type="Proteomes" id="UP000494105"/>
    </source>
</evidence>
<name>A0A6S7D716_9BURK</name>
<evidence type="ECO:0000256" key="1">
    <source>
        <dbReference type="SAM" id="MobiDB-lite"/>
    </source>
</evidence>
<feature type="compositionally biased region" description="Basic and acidic residues" evidence="1">
    <location>
        <begin position="1"/>
        <end position="12"/>
    </location>
</feature>
<organism evidence="2 3">
    <name type="scientific">Achromobacter piechaudii</name>
    <dbReference type="NCBI Taxonomy" id="72556"/>
    <lineage>
        <taxon>Bacteria</taxon>
        <taxon>Pseudomonadati</taxon>
        <taxon>Pseudomonadota</taxon>
        <taxon>Betaproteobacteria</taxon>
        <taxon>Burkholderiales</taxon>
        <taxon>Alcaligenaceae</taxon>
        <taxon>Achromobacter</taxon>
    </lineage>
</organism>
<accession>A0A6S7D716</accession>
<sequence length="33" mass="3976">MNNEKPTPEPNKRRWPFGYGDENIRKEASWTAR</sequence>
<dbReference type="AlphaFoldDB" id="A0A6S7D716"/>
<feature type="region of interest" description="Disordered" evidence="1">
    <location>
        <begin position="1"/>
        <end position="33"/>
    </location>
</feature>
<reference evidence="2 3" key="1">
    <citation type="submission" date="2020-04" db="EMBL/GenBank/DDBJ databases">
        <authorList>
            <person name="De Canck E."/>
        </authorList>
    </citation>
    <scope>NUCLEOTIDE SEQUENCE [LARGE SCALE GENOMIC DNA]</scope>
    <source>
        <strain evidence="2 3">LMG 1861</strain>
    </source>
</reference>
<feature type="compositionally biased region" description="Basic and acidic residues" evidence="1">
    <location>
        <begin position="22"/>
        <end position="33"/>
    </location>
</feature>
<gene>
    <name evidence="2" type="ORF">LMG1861_03122</name>
</gene>
<dbReference type="Proteomes" id="UP000494105">
    <property type="component" value="Unassembled WGS sequence"/>
</dbReference>
<protein>
    <submittedName>
        <fullName evidence="2">Uncharacterized protein</fullName>
    </submittedName>
</protein>
<dbReference type="EMBL" id="CADILD010000002">
    <property type="protein sequence ID" value="CAB3878021.1"/>
    <property type="molecule type" value="Genomic_DNA"/>
</dbReference>
<proteinExistence type="predicted"/>